<evidence type="ECO:0000313" key="3">
    <source>
        <dbReference type="Proteomes" id="UP000316714"/>
    </source>
</evidence>
<comment type="caution">
    <text evidence="2">The sequence shown here is derived from an EMBL/GenBank/DDBJ whole genome shotgun (WGS) entry which is preliminary data.</text>
</comment>
<gene>
    <name evidence="2" type="primary">xcpT_7</name>
    <name evidence="2" type="ORF">KOR34_14360</name>
</gene>
<evidence type="ECO:0000259" key="1">
    <source>
        <dbReference type="Pfam" id="PF07596"/>
    </source>
</evidence>
<sequence length="346" mass="37760">MMFRRSQTRGFTLVELLVVIAIIGVLIALLLPAVQAAREAARRMQCSNKLKQIALAMHNYHDSNKVFPPGAQQSSTNIGNASYYVGWTREIMPFMEDTQLKDLYIPDVPVNSTTDLGAKTFRETFVPAYLCPSDLTPELAVPASGPTNGQQFATSSYAANAGRGDGFVTWYLYEDVGSPSDVNTQTGREWGWRGPVHTTMAPGAAKPAGVGLLKRESIAKITDGTSKTILVGESTNDFTQRRKFWAWTWGNYLMAQTVPQARTFDHDFPNCPNDTGTSGAYPGRSRRTCMSAWWARHPAGMNTAMCDGSVGFTTFDIDLNLFASLGSIAAADDENSVYGPPTRGGR</sequence>
<dbReference type="InterPro" id="IPR045584">
    <property type="entry name" value="Pilin-like"/>
</dbReference>
<keyword evidence="3" id="KW-1185">Reference proteome</keyword>
<dbReference type="Gene3D" id="3.30.700.10">
    <property type="entry name" value="Glycoprotein, Type 4 Pilin"/>
    <property type="match status" value="1"/>
</dbReference>
<dbReference type="InterPro" id="IPR027558">
    <property type="entry name" value="Pre_pil_HX9DG_C"/>
</dbReference>
<dbReference type="Pfam" id="PF07963">
    <property type="entry name" value="N_methyl"/>
    <property type="match status" value="1"/>
</dbReference>
<dbReference type="InterPro" id="IPR012902">
    <property type="entry name" value="N_methyl_site"/>
</dbReference>
<organism evidence="2 3">
    <name type="scientific">Posidoniimonas corsicana</name>
    <dbReference type="NCBI Taxonomy" id="1938618"/>
    <lineage>
        <taxon>Bacteria</taxon>
        <taxon>Pseudomonadati</taxon>
        <taxon>Planctomycetota</taxon>
        <taxon>Planctomycetia</taxon>
        <taxon>Pirellulales</taxon>
        <taxon>Lacipirellulaceae</taxon>
        <taxon>Posidoniimonas</taxon>
    </lineage>
</organism>
<dbReference type="Pfam" id="PF07596">
    <property type="entry name" value="SBP_bac_10"/>
    <property type="match status" value="1"/>
</dbReference>
<protein>
    <submittedName>
        <fullName evidence="2">Type II secretion system protein G</fullName>
    </submittedName>
</protein>
<evidence type="ECO:0000313" key="2">
    <source>
        <dbReference type="EMBL" id="TWT36530.1"/>
    </source>
</evidence>
<dbReference type="InterPro" id="IPR011453">
    <property type="entry name" value="DUF1559"/>
</dbReference>
<dbReference type="PROSITE" id="PS00409">
    <property type="entry name" value="PROKAR_NTER_METHYL"/>
    <property type="match status" value="1"/>
</dbReference>
<dbReference type="PANTHER" id="PTHR30093">
    <property type="entry name" value="GENERAL SECRETION PATHWAY PROTEIN G"/>
    <property type="match status" value="1"/>
</dbReference>
<name>A0A5C5VF95_9BACT</name>
<dbReference type="SUPFAM" id="SSF54523">
    <property type="entry name" value="Pili subunits"/>
    <property type="match status" value="1"/>
</dbReference>
<dbReference type="EMBL" id="SIHJ01000001">
    <property type="protein sequence ID" value="TWT36530.1"/>
    <property type="molecule type" value="Genomic_DNA"/>
</dbReference>
<dbReference type="NCBIfam" id="TIGR04294">
    <property type="entry name" value="pre_pil_HX9DG"/>
    <property type="match status" value="1"/>
</dbReference>
<accession>A0A5C5VF95</accession>
<dbReference type="PANTHER" id="PTHR30093:SF2">
    <property type="entry name" value="TYPE II SECRETION SYSTEM PROTEIN H"/>
    <property type="match status" value="1"/>
</dbReference>
<dbReference type="OrthoDB" id="255848at2"/>
<reference evidence="2 3" key="1">
    <citation type="submission" date="2019-02" db="EMBL/GenBank/DDBJ databases">
        <title>Deep-cultivation of Planctomycetes and their phenomic and genomic characterization uncovers novel biology.</title>
        <authorList>
            <person name="Wiegand S."/>
            <person name="Jogler M."/>
            <person name="Boedeker C."/>
            <person name="Pinto D."/>
            <person name="Vollmers J."/>
            <person name="Rivas-Marin E."/>
            <person name="Kohn T."/>
            <person name="Peeters S.H."/>
            <person name="Heuer A."/>
            <person name="Rast P."/>
            <person name="Oberbeckmann S."/>
            <person name="Bunk B."/>
            <person name="Jeske O."/>
            <person name="Meyerdierks A."/>
            <person name="Storesund J.E."/>
            <person name="Kallscheuer N."/>
            <person name="Luecker S."/>
            <person name="Lage O.M."/>
            <person name="Pohl T."/>
            <person name="Merkel B.J."/>
            <person name="Hornburger P."/>
            <person name="Mueller R.-W."/>
            <person name="Bruemmer F."/>
            <person name="Labrenz M."/>
            <person name="Spormann A.M."/>
            <person name="Op Den Camp H."/>
            <person name="Overmann J."/>
            <person name="Amann R."/>
            <person name="Jetten M.S.M."/>
            <person name="Mascher T."/>
            <person name="Medema M.H."/>
            <person name="Devos D.P."/>
            <person name="Kaster A.-K."/>
            <person name="Ovreas L."/>
            <person name="Rohde M."/>
            <person name="Galperin M.Y."/>
            <person name="Jogler C."/>
        </authorList>
    </citation>
    <scope>NUCLEOTIDE SEQUENCE [LARGE SCALE GENOMIC DNA]</scope>
    <source>
        <strain evidence="2 3">KOR34</strain>
    </source>
</reference>
<feature type="domain" description="DUF1559" evidence="1">
    <location>
        <begin position="35"/>
        <end position="319"/>
    </location>
</feature>
<dbReference type="Proteomes" id="UP000316714">
    <property type="component" value="Unassembled WGS sequence"/>
</dbReference>
<dbReference type="NCBIfam" id="TIGR02532">
    <property type="entry name" value="IV_pilin_GFxxxE"/>
    <property type="match status" value="1"/>
</dbReference>
<proteinExistence type="predicted"/>
<dbReference type="AlphaFoldDB" id="A0A5C5VF95"/>